<proteinExistence type="predicted"/>
<reference evidence="2" key="1">
    <citation type="journal article" date="2020" name="Stud. Mycol.">
        <title>101 Dothideomycetes genomes: a test case for predicting lifestyles and emergence of pathogens.</title>
        <authorList>
            <person name="Haridas S."/>
            <person name="Albert R."/>
            <person name="Binder M."/>
            <person name="Bloem J."/>
            <person name="Labutti K."/>
            <person name="Salamov A."/>
            <person name="Andreopoulos B."/>
            <person name="Baker S."/>
            <person name="Barry K."/>
            <person name="Bills G."/>
            <person name="Bluhm B."/>
            <person name="Cannon C."/>
            <person name="Castanera R."/>
            <person name="Culley D."/>
            <person name="Daum C."/>
            <person name="Ezra D."/>
            <person name="Gonzalez J."/>
            <person name="Henrissat B."/>
            <person name="Kuo A."/>
            <person name="Liang C."/>
            <person name="Lipzen A."/>
            <person name="Lutzoni F."/>
            <person name="Magnuson J."/>
            <person name="Mondo S."/>
            <person name="Nolan M."/>
            <person name="Ohm R."/>
            <person name="Pangilinan J."/>
            <person name="Park H.-J."/>
            <person name="Ramirez L."/>
            <person name="Alfaro M."/>
            <person name="Sun H."/>
            <person name="Tritt A."/>
            <person name="Yoshinaga Y."/>
            <person name="Zwiers L.-H."/>
            <person name="Turgeon B."/>
            <person name="Goodwin S."/>
            <person name="Spatafora J."/>
            <person name="Crous P."/>
            <person name="Grigoriev I."/>
        </authorList>
    </citation>
    <scope>NUCLEOTIDE SEQUENCE</scope>
    <source>
        <strain evidence="2">CBS 690.94</strain>
    </source>
</reference>
<dbReference type="Proteomes" id="UP000799764">
    <property type="component" value="Unassembled WGS sequence"/>
</dbReference>
<evidence type="ECO:0000256" key="1">
    <source>
        <dbReference type="SAM" id="Phobius"/>
    </source>
</evidence>
<feature type="transmembrane region" description="Helical" evidence="1">
    <location>
        <begin position="12"/>
        <end position="34"/>
    </location>
</feature>
<protein>
    <submittedName>
        <fullName evidence="2">Uncharacterized protein</fullName>
    </submittedName>
</protein>
<evidence type="ECO:0000313" key="2">
    <source>
        <dbReference type="EMBL" id="KAF2447656.1"/>
    </source>
</evidence>
<keyword evidence="1" id="KW-0812">Transmembrane</keyword>
<sequence>MEGDGICPADYLWYWCGTGTIFAGDISAGCCFLCTARQAKGQYLNIVNNSHEQKNTTSQCRLCVCARCEVRNSTSSLSISFSHP</sequence>
<keyword evidence="1" id="KW-1133">Transmembrane helix</keyword>
<dbReference type="AlphaFoldDB" id="A0A9P4PRP5"/>
<keyword evidence="3" id="KW-1185">Reference proteome</keyword>
<organism evidence="2 3">
    <name type="scientific">Karstenula rhodostoma CBS 690.94</name>
    <dbReference type="NCBI Taxonomy" id="1392251"/>
    <lineage>
        <taxon>Eukaryota</taxon>
        <taxon>Fungi</taxon>
        <taxon>Dikarya</taxon>
        <taxon>Ascomycota</taxon>
        <taxon>Pezizomycotina</taxon>
        <taxon>Dothideomycetes</taxon>
        <taxon>Pleosporomycetidae</taxon>
        <taxon>Pleosporales</taxon>
        <taxon>Massarineae</taxon>
        <taxon>Didymosphaeriaceae</taxon>
        <taxon>Karstenula</taxon>
    </lineage>
</organism>
<gene>
    <name evidence="2" type="ORF">P171DRAFT_229199</name>
</gene>
<dbReference type="EMBL" id="MU001496">
    <property type="protein sequence ID" value="KAF2447656.1"/>
    <property type="molecule type" value="Genomic_DNA"/>
</dbReference>
<evidence type="ECO:0000313" key="3">
    <source>
        <dbReference type="Proteomes" id="UP000799764"/>
    </source>
</evidence>
<accession>A0A9P4PRP5</accession>
<keyword evidence="1" id="KW-0472">Membrane</keyword>
<name>A0A9P4PRP5_9PLEO</name>
<comment type="caution">
    <text evidence="2">The sequence shown here is derived from an EMBL/GenBank/DDBJ whole genome shotgun (WGS) entry which is preliminary data.</text>
</comment>